<sequence>MTVYRHHSHVLVAGAVLLAALAGDNTTEAQQTGADTPAHGSINTAEIISQTVSAIPNCLSWRIEGICVWLNCGITGCSIRESLRVGHYNPDLVVCAYNHLAHNPWDEIRNTLGLTQEEAAATALGVAPIPGAGTALPDTGVGDGHHHRGETGRDHDRNIRYKEADVIGHPLASLMDFVGEAVEFLCPSETEMLYPYYQSALDAVQWRYNLIEMAYPEAFTPGLREIGNWPVNTWGAVYPRGGFTTQSEDPKAGAIVAQRAGDIVTRTGQPRVYTPVEGSVSGYRVWTDPLREGDADTGQWQMHYPRSSGSCEVFGEDDRYAALAGWADDMRAASDVDQDYAWTLWRRYSCCQRRGSYITTIPLPSD</sequence>
<name>A0A1H8T224_9GAMM</name>
<dbReference type="OrthoDB" id="8435546at2"/>
<dbReference type="NCBIfam" id="TIGR03756">
    <property type="entry name" value="conj_TIGR03756"/>
    <property type="match status" value="1"/>
</dbReference>
<organism evidence="2 3">
    <name type="scientific">Aquisalimonas asiatica</name>
    <dbReference type="NCBI Taxonomy" id="406100"/>
    <lineage>
        <taxon>Bacteria</taxon>
        <taxon>Pseudomonadati</taxon>
        <taxon>Pseudomonadota</taxon>
        <taxon>Gammaproteobacteria</taxon>
        <taxon>Chromatiales</taxon>
        <taxon>Ectothiorhodospiraceae</taxon>
        <taxon>Aquisalimonas</taxon>
    </lineage>
</organism>
<dbReference type="Proteomes" id="UP000199657">
    <property type="component" value="Unassembled WGS sequence"/>
</dbReference>
<gene>
    <name evidence="2" type="ORF">SAMN04488052_103371</name>
</gene>
<dbReference type="EMBL" id="FOEG01000003">
    <property type="protein sequence ID" value="SEO85099.1"/>
    <property type="molecule type" value="Genomic_DNA"/>
</dbReference>
<evidence type="ECO:0000313" key="3">
    <source>
        <dbReference type="Proteomes" id="UP000199657"/>
    </source>
</evidence>
<evidence type="ECO:0000313" key="2">
    <source>
        <dbReference type="EMBL" id="SEO85099.1"/>
    </source>
</evidence>
<evidence type="ECO:0000256" key="1">
    <source>
        <dbReference type="SAM" id="SignalP"/>
    </source>
</evidence>
<feature type="chain" id="PRO_5011749316" evidence="1">
    <location>
        <begin position="23"/>
        <end position="366"/>
    </location>
</feature>
<keyword evidence="1" id="KW-0732">Signal</keyword>
<dbReference type="InterPro" id="IPR009649">
    <property type="entry name" value="TraU"/>
</dbReference>
<dbReference type="STRING" id="406100.SAMN04488052_103371"/>
<dbReference type="AlphaFoldDB" id="A0A1H8T224"/>
<keyword evidence="3" id="KW-1185">Reference proteome</keyword>
<accession>A0A1H8T224</accession>
<dbReference type="InterPro" id="IPR026331">
    <property type="entry name" value="PFL_4710"/>
</dbReference>
<dbReference type="Pfam" id="PF06834">
    <property type="entry name" value="TraU"/>
    <property type="match status" value="1"/>
</dbReference>
<proteinExistence type="predicted"/>
<dbReference type="RefSeq" id="WP_091642884.1">
    <property type="nucleotide sequence ID" value="NZ_FOEG01000003.1"/>
</dbReference>
<protein>
    <submittedName>
        <fullName evidence="2">Integrating conjugative element protein, PFL_4710 family</fullName>
    </submittedName>
</protein>
<feature type="signal peptide" evidence="1">
    <location>
        <begin position="1"/>
        <end position="22"/>
    </location>
</feature>
<reference evidence="2 3" key="1">
    <citation type="submission" date="2016-10" db="EMBL/GenBank/DDBJ databases">
        <authorList>
            <person name="de Groot N.N."/>
        </authorList>
    </citation>
    <scope>NUCLEOTIDE SEQUENCE [LARGE SCALE GENOMIC DNA]</scope>
    <source>
        <strain evidence="2 3">CGMCC 1.6291</strain>
    </source>
</reference>